<name>A0ABP8DMU3_9ACTN</name>
<sequence length="117" mass="13188">MGSLLITAAVDWHSGRPFVVMKTNSVALLGHSSTTTHHDLAAQKRTTAMISRDKTNRATDIAAADDDRARPITRHQTPRSRHTQLNQSSWVFIRPDLTNHWRPYRHDAVTQAEGVRP</sequence>
<evidence type="ECO:0000313" key="2">
    <source>
        <dbReference type="Proteomes" id="UP001500620"/>
    </source>
</evidence>
<dbReference type="EMBL" id="BAABAT010000038">
    <property type="protein sequence ID" value="GAA4259899.1"/>
    <property type="molecule type" value="Genomic_DNA"/>
</dbReference>
<reference evidence="2" key="1">
    <citation type="journal article" date="2019" name="Int. J. Syst. Evol. Microbiol.">
        <title>The Global Catalogue of Microorganisms (GCM) 10K type strain sequencing project: providing services to taxonomists for standard genome sequencing and annotation.</title>
        <authorList>
            <consortium name="The Broad Institute Genomics Platform"/>
            <consortium name="The Broad Institute Genome Sequencing Center for Infectious Disease"/>
            <person name="Wu L."/>
            <person name="Ma J."/>
        </authorList>
    </citation>
    <scope>NUCLEOTIDE SEQUENCE [LARGE SCALE GENOMIC DNA]</scope>
    <source>
        <strain evidence="2">JCM 17441</strain>
    </source>
</reference>
<accession>A0ABP8DMU3</accession>
<comment type="caution">
    <text evidence="1">The sequence shown here is derived from an EMBL/GenBank/DDBJ whole genome shotgun (WGS) entry which is preliminary data.</text>
</comment>
<proteinExistence type="predicted"/>
<keyword evidence="2" id="KW-1185">Reference proteome</keyword>
<protein>
    <recommendedName>
        <fullName evidence="3">Transposase</fullName>
    </recommendedName>
</protein>
<dbReference type="Proteomes" id="UP001500620">
    <property type="component" value="Unassembled WGS sequence"/>
</dbReference>
<evidence type="ECO:0008006" key="3">
    <source>
        <dbReference type="Google" id="ProtNLM"/>
    </source>
</evidence>
<organism evidence="1 2">
    <name type="scientific">Dactylosporangium darangshiense</name>
    <dbReference type="NCBI Taxonomy" id="579108"/>
    <lineage>
        <taxon>Bacteria</taxon>
        <taxon>Bacillati</taxon>
        <taxon>Actinomycetota</taxon>
        <taxon>Actinomycetes</taxon>
        <taxon>Micromonosporales</taxon>
        <taxon>Micromonosporaceae</taxon>
        <taxon>Dactylosporangium</taxon>
    </lineage>
</organism>
<evidence type="ECO:0000313" key="1">
    <source>
        <dbReference type="EMBL" id="GAA4259899.1"/>
    </source>
</evidence>
<gene>
    <name evidence="1" type="ORF">GCM10022255_086450</name>
</gene>